<organism evidence="2 3">
    <name type="scientific">Sphaerisporangium melleum</name>
    <dbReference type="NCBI Taxonomy" id="321316"/>
    <lineage>
        <taxon>Bacteria</taxon>
        <taxon>Bacillati</taxon>
        <taxon>Actinomycetota</taxon>
        <taxon>Actinomycetes</taxon>
        <taxon>Streptosporangiales</taxon>
        <taxon>Streptosporangiaceae</taxon>
        <taxon>Sphaerisporangium</taxon>
    </lineage>
</organism>
<comment type="caution">
    <text evidence="2">The sequence shown here is derived from an EMBL/GenBank/DDBJ whole genome shotgun (WGS) entry which is preliminary data.</text>
</comment>
<reference evidence="2" key="2">
    <citation type="submission" date="2020-09" db="EMBL/GenBank/DDBJ databases">
        <authorList>
            <person name="Sun Q."/>
            <person name="Ohkuma M."/>
        </authorList>
    </citation>
    <scope>NUCLEOTIDE SEQUENCE</scope>
    <source>
        <strain evidence="2">JCM 13064</strain>
    </source>
</reference>
<dbReference type="RefSeq" id="WP_189165082.1">
    <property type="nucleotide sequence ID" value="NZ_BMNT01000025.1"/>
</dbReference>
<protein>
    <submittedName>
        <fullName evidence="2">Hydrolase</fullName>
    </submittedName>
</protein>
<dbReference type="InterPro" id="IPR000073">
    <property type="entry name" value="AB_hydrolase_1"/>
</dbReference>
<dbReference type="AlphaFoldDB" id="A0A917RBU4"/>
<dbReference type="GO" id="GO:0016020">
    <property type="term" value="C:membrane"/>
    <property type="evidence" value="ECO:0007669"/>
    <property type="project" value="TreeGrafter"/>
</dbReference>
<dbReference type="PANTHER" id="PTHR43798">
    <property type="entry name" value="MONOACYLGLYCEROL LIPASE"/>
    <property type="match status" value="1"/>
</dbReference>
<reference evidence="2" key="1">
    <citation type="journal article" date="2014" name="Int. J. Syst. Evol. Microbiol.">
        <title>Complete genome sequence of Corynebacterium casei LMG S-19264T (=DSM 44701T), isolated from a smear-ripened cheese.</title>
        <authorList>
            <consortium name="US DOE Joint Genome Institute (JGI-PGF)"/>
            <person name="Walter F."/>
            <person name="Albersmeier A."/>
            <person name="Kalinowski J."/>
            <person name="Ruckert C."/>
        </authorList>
    </citation>
    <scope>NUCLEOTIDE SEQUENCE</scope>
    <source>
        <strain evidence="2">JCM 13064</strain>
    </source>
</reference>
<dbReference type="InterPro" id="IPR029058">
    <property type="entry name" value="AB_hydrolase_fold"/>
</dbReference>
<keyword evidence="3" id="KW-1185">Reference proteome</keyword>
<dbReference type="SUPFAM" id="SSF53474">
    <property type="entry name" value="alpha/beta-Hydrolases"/>
    <property type="match status" value="1"/>
</dbReference>
<proteinExistence type="predicted"/>
<sequence length="279" mass="29113">MPTFAADDGTLLAYHTFGEGKPLICLPGGPMRASAYLGDLGGLSAHRRLIVLDLRGTGGSAAPADDTSYRCDRQVDDVEALRRHLGLDQIDLLGHSAGAALAVFYATRHPGLVGRLALITPSTMAVGIPVTQPMRHEVARLRSAEPWFPGAYAALEAISAGTGGAAEFTAIRPFTYGRWDAAAQAHSAAGDGQRNPDAGAIYASEGAYPPEAVREALATFGAPALLVAGDLDVSTPEPAIAEHAKLFPDATYVVLPGTGHYPWLDDPGRFVATVAAFLD</sequence>
<evidence type="ECO:0000313" key="3">
    <source>
        <dbReference type="Proteomes" id="UP000645217"/>
    </source>
</evidence>
<accession>A0A917RBU4</accession>
<dbReference type="InterPro" id="IPR050266">
    <property type="entry name" value="AB_hydrolase_sf"/>
</dbReference>
<dbReference type="Proteomes" id="UP000645217">
    <property type="component" value="Unassembled WGS sequence"/>
</dbReference>
<name>A0A917RBU4_9ACTN</name>
<dbReference type="PANTHER" id="PTHR43798:SF27">
    <property type="entry name" value="HYDROLASE ALPHA_BETA HYDROLASE FOLD FAMILY"/>
    <property type="match status" value="1"/>
</dbReference>
<dbReference type="EMBL" id="BMNT01000025">
    <property type="protein sequence ID" value="GGK98531.1"/>
    <property type="molecule type" value="Genomic_DNA"/>
</dbReference>
<evidence type="ECO:0000313" key="2">
    <source>
        <dbReference type="EMBL" id="GGK98531.1"/>
    </source>
</evidence>
<dbReference type="Pfam" id="PF00561">
    <property type="entry name" value="Abhydrolase_1"/>
    <property type="match status" value="1"/>
</dbReference>
<dbReference type="Gene3D" id="3.40.50.1820">
    <property type="entry name" value="alpha/beta hydrolase"/>
    <property type="match status" value="1"/>
</dbReference>
<dbReference type="PRINTS" id="PR00111">
    <property type="entry name" value="ABHYDROLASE"/>
</dbReference>
<evidence type="ECO:0000259" key="1">
    <source>
        <dbReference type="Pfam" id="PF00561"/>
    </source>
</evidence>
<gene>
    <name evidence="2" type="ORF">GCM10007964_45880</name>
</gene>
<keyword evidence="2" id="KW-0378">Hydrolase</keyword>
<dbReference type="GO" id="GO:0016787">
    <property type="term" value="F:hydrolase activity"/>
    <property type="evidence" value="ECO:0007669"/>
    <property type="project" value="UniProtKB-KW"/>
</dbReference>
<feature type="domain" description="AB hydrolase-1" evidence="1">
    <location>
        <begin position="21"/>
        <end position="267"/>
    </location>
</feature>